<keyword evidence="1" id="KW-0812">Transmembrane</keyword>
<name>A1C908_ASPCL</name>
<sequence length="415" mass="46634">MGRPDNLRDVESHIDEDSSDDLTWVAVLKWFAITYACILVVLIGLCLRCPSLFETGLLSFLSLRGLKAPFYAYSPGTGYFDKPAGIEIVALVPFKHHEQTSILDCYLQRNLVFNHGFLDRVTFVSQTNDTRSLEWLTSTVEDTAAYRISTTQDALDQTHLNKETLFIWLDGDTVFLEDQTIPTIVKTKLDHPNSLAVAANVVNQAALAALHSHSGITLPYLPEIDATSAIAQLSPEETQDWHASKLPRWSGPNDFNIREGFPTPAHKHRWLLSDENQVERTPISASMYTTEGPSFGHWTVKAQQHYSFLHHLELDDIYHYKFPSWSNPAESVSRNLLCFWEADASAVQFHILENDSQIPFRSKESTGGHARDIIIDGKGLAAHYSSDGEAEGLESTDILQRYGAYAREMACLDTF</sequence>
<dbReference type="STRING" id="344612.A1C908"/>
<gene>
    <name evidence="2" type="ORF">ACLA_053780</name>
</gene>
<dbReference type="VEuPathDB" id="FungiDB:ACLA_053780"/>
<proteinExistence type="predicted"/>
<evidence type="ECO:0000313" key="2">
    <source>
        <dbReference type="EMBL" id="EAW13332.1"/>
    </source>
</evidence>
<keyword evidence="1" id="KW-0472">Membrane</keyword>
<dbReference type="EMBL" id="DS027048">
    <property type="protein sequence ID" value="EAW13332.1"/>
    <property type="molecule type" value="Genomic_DNA"/>
</dbReference>
<dbReference type="eggNOG" id="ENOG502S3V7">
    <property type="taxonomic scope" value="Eukaryota"/>
</dbReference>
<dbReference type="HOGENOM" id="CLU_038504_1_0_1"/>
<accession>A1C908</accession>
<evidence type="ECO:0000313" key="3">
    <source>
        <dbReference type="Proteomes" id="UP000006701"/>
    </source>
</evidence>
<dbReference type="RefSeq" id="XP_001274758.1">
    <property type="nucleotide sequence ID" value="XM_001274757.1"/>
</dbReference>
<keyword evidence="1" id="KW-1133">Transmembrane helix</keyword>
<dbReference type="OrthoDB" id="5593235at2759"/>
<dbReference type="Proteomes" id="UP000006701">
    <property type="component" value="Unassembled WGS sequence"/>
</dbReference>
<protein>
    <submittedName>
        <fullName evidence="2">Uncharacterized protein</fullName>
    </submittedName>
</protein>
<feature type="transmembrane region" description="Helical" evidence="1">
    <location>
        <begin position="27"/>
        <end position="47"/>
    </location>
</feature>
<organism evidence="2 3">
    <name type="scientific">Aspergillus clavatus (strain ATCC 1007 / CBS 513.65 / DSM 816 / NCTC 3887 / NRRL 1 / QM 1276 / 107)</name>
    <dbReference type="NCBI Taxonomy" id="344612"/>
    <lineage>
        <taxon>Eukaryota</taxon>
        <taxon>Fungi</taxon>
        <taxon>Dikarya</taxon>
        <taxon>Ascomycota</taxon>
        <taxon>Pezizomycotina</taxon>
        <taxon>Eurotiomycetes</taxon>
        <taxon>Eurotiomycetidae</taxon>
        <taxon>Eurotiales</taxon>
        <taxon>Aspergillaceae</taxon>
        <taxon>Aspergillus</taxon>
        <taxon>Aspergillus subgen. Fumigati</taxon>
    </lineage>
</organism>
<reference evidence="2 3" key="1">
    <citation type="journal article" date="2008" name="PLoS Genet.">
        <title>Genomic islands in the pathogenic filamentous fungus Aspergillus fumigatus.</title>
        <authorList>
            <person name="Fedorova N.D."/>
            <person name="Khaldi N."/>
            <person name="Joardar V.S."/>
            <person name="Maiti R."/>
            <person name="Amedeo P."/>
            <person name="Anderson M.J."/>
            <person name="Crabtree J."/>
            <person name="Silva J.C."/>
            <person name="Badger J.H."/>
            <person name="Albarraq A."/>
            <person name="Angiuoli S."/>
            <person name="Bussey H."/>
            <person name="Bowyer P."/>
            <person name="Cotty P.J."/>
            <person name="Dyer P.S."/>
            <person name="Egan A."/>
            <person name="Galens K."/>
            <person name="Fraser-Liggett C.M."/>
            <person name="Haas B.J."/>
            <person name="Inman J.M."/>
            <person name="Kent R."/>
            <person name="Lemieux S."/>
            <person name="Malavazi I."/>
            <person name="Orvis J."/>
            <person name="Roemer T."/>
            <person name="Ronning C.M."/>
            <person name="Sundaram J.P."/>
            <person name="Sutton G."/>
            <person name="Turner G."/>
            <person name="Venter J.C."/>
            <person name="White O.R."/>
            <person name="Whitty B.R."/>
            <person name="Youngman P."/>
            <person name="Wolfe K.H."/>
            <person name="Goldman G.H."/>
            <person name="Wortman J.R."/>
            <person name="Jiang B."/>
            <person name="Denning D.W."/>
            <person name="Nierman W.C."/>
        </authorList>
    </citation>
    <scope>NUCLEOTIDE SEQUENCE [LARGE SCALE GENOMIC DNA]</scope>
    <source>
        <strain evidence="3">ATCC 1007 / CBS 513.65 / DSM 816 / NCTC 3887 / NRRL 1</strain>
    </source>
</reference>
<dbReference type="GeneID" id="4707150"/>
<dbReference type="KEGG" id="act:ACLA_053780"/>
<evidence type="ECO:0000256" key="1">
    <source>
        <dbReference type="SAM" id="Phobius"/>
    </source>
</evidence>
<keyword evidence="3" id="KW-1185">Reference proteome</keyword>
<dbReference type="AlphaFoldDB" id="A1C908"/>
<dbReference type="OMA" id="YKFPMWV"/>